<comment type="caution">
    <text evidence="9">The sequence shown here is derived from an EMBL/GenBank/DDBJ whole genome shotgun (WGS) entry which is preliminary data.</text>
</comment>
<evidence type="ECO:0000256" key="6">
    <source>
        <dbReference type="ARBA" id="ARBA00022989"/>
    </source>
</evidence>
<name>A0A840II53_9ACTN</name>
<organism evidence="9 10">
    <name type="scientific">Conexibacter arvalis</name>
    <dbReference type="NCBI Taxonomy" id="912552"/>
    <lineage>
        <taxon>Bacteria</taxon>
        <taxon>Bacillati</taxon>
        <taxon>Actinomycetota</taxon>
        <taxon>Thermoleophilia</taxon>
        <taxon>Solirubrobacterales</taxon>
        <taxon>Conexibacteraceae</taxon>
        <taxon>Conexibacter</taxon>
    </lineage>
</organism>
<gene>
    <name evidence="9" type="ORF">BDZ31_004067</name>
</gene>
<dbReference type="CDD" id="cd06579">
    <property type="entry name" value="TM_PBP1_transp_AraH_like"/>
    <property type="match status" value="1"/>
</dbReference>
<proteinExistence type="predicted"/>
<dbReference type="AlphaFoldDB" id="A0A840II53"/>
<evidence type="ECO:0000313" key="9">
    <source>
        <dbReference type="EMBL" id="MBB4664456.1"/>
    </source>
</evidence>
<feature type="transmembrane region" description="Helical" evidence="8">
    <location>
        <begin position="226"/>
        <end position="244"/>
    </location>
</feature>
<keyword evidence="10" id="KW-1185">Reference proteome</keyword>
<evidence type="ECO:0000256" key="8">
    <source>
        <dbReference type="SAM" id="Phobius"/>
    </source>
</evidence>
<dbReference type="EMBL" id="JACHNU010000007">
    <property type="protein sequence ID" value="MBB4664456.1"/>
    <property type="molecule type" value="Genomic_DNA"/>
</dbReference>
<feature type="transmembrane region" description="Helical" evidence="8">
    <location>
        <begin position="107"/>
        <end position="126"/>
    </location>
</feature>
<feature type="transmembrane region" description="Helical" evidence="8">
    <location>
        <begin position="33"/>
        <end position="53"/>
    </location>
</feature>
<keyword evidence="2" id="KW-0813">Transport</keyword>
<sequence length="351" mass="35366">MTTIEKAGEARGTAAAPGRFRAGFGRLLTESPLLVGLLLLVALFTALSADFLTLDNMRVVGLQSAQLGIVAVGVALLVLCGHVDLSVGSTMGLCGVLAGYLMSNADVSPLLAALVALGAGATVGALNGFMCAYLGFSPIVVTLGMLTAVHGVTFLITSGTVFGFGDGFGTLGNGSVAGIPVPVLIAAAVFALGAIFLTLAPGGRHVYAIGVNREAAYLAGIPVRRLPFVLFVLTGLLAALAGLIETARLDSAPASSLGVGFELNVLTAVLLGGIAFNGGRGNLLGVLAGVLFLGVLQNGLAIMNVPFAWQAIASGLALVLSIGLDSITTKLSDRWRAKRRRAAEAIEAAGA</sequence>
<evidence type="ECO:0000256" key="5">
    <source>
        <dbReference type="ARBA" id="ARBA00022692"/>
    </source>
</evidence>
<evidence type="ECO:0000256" key="7">
    <source>
        <dbReference type="ARBA" id="ARBA00023136"/>
    </source>
</evidence>
<reference evidence="9 10" key="1">
    <citation type="submission" date="2020-08" db="EMBL/GenBank/DDBJ databases">
        <title>Genomic Encyclopedia of Archaeal and Bacterial Type Strains, Phase II (KMG-II): from individual species to whole genera.</title>
        <authorList>
            <person name="Goeker M."/>
        </authorList>
    </citation>
    <scope>NUCLEOTIDE SEQUENCE [LARGE SCALE GENOMIC DNA]</scope>
    <source>
        <strain evidence="9 10">DSM 23288</strain>
    </source>
</reference>
<evidence type="ECO:0000256" key="1">
    <source>
        <dbReference type="ARBA" id="ARBA00004651"/>
    </source>
</evidence>
<keyword evidence="4" id="KW-0997">Cell inner membrane</keyword>
<dbReference type="RefSeq" id="WP_183344517.1">
    <property type="nucleotide sequence ID" value="NZ_JACHNU010000007.1"/>
</dbReference>
<dbReference type="PANTHER" id="PTHR32196">
    <property type="entry name" value="ABC TRANSPORTER PERMEASE PROTEIN YPHD-RELATED-RELATED"/>
    <property type="match status" value="1"/>
</dbReference>
<dbReference type="GO" id="GO:0005886">
    <property type="term" value="C:plasma membrane"/>
    <property type="evidence" value="ECO:0007669"/>
    <property type="project" value="UniProtKB-SubCell"/>
</dbReference>
<dbReference type="InterPro" id="IPR001851">
    <property type="entry name" value="ABC_transp_permease"/>
</dbReference>
<keyword evidence="3" id="KW-1003">Cell membrane</keyword>
<protein>
    <submittedName>
        <fullName evidence="9">Ribose/xylose/arabinose/galactoside ABC-type transport system permease subunit</fullName>
    </submittedName>
</protein>
<dbReference type="Proteomes" id="UP000585272">
    <property type="component" value="Unassembled WGS sequence"/>
</dbReference>
<keyword evidence="6 8" id="KW-1133">Transmembrane helix</keyword>
<feature type="transmembrane region" description="Helical" evidence="8">
    <location>
        <begin position="176"/>
        <end position="199"/>
    </location>
</feature>
<dbReference type="GO" id="GO:0022857">
    <property type="term" value="F:transmembrane transporter activity"/>
    <property type="evidence" value="ECO:0007669"/>
    <property type="project" value="InterPro"/>
</dbReference>
<keyword evidence="7 8" id="KW-0472">Membrane</keyword>
<feature type="transmembrane region" description="Helical" evidence="8">
    <location>
        <begin position="133"/>
        <end position="156"/>
    </location>
</feature>
<feature type="transmembrane region" description="Helical" evidence="8">
    <location>
        <begin position="308"/>
        <end position="331"/>
    </location>
</feature>
<comment type="subcellular location">
    <subcellularLocation>
        <location evidence="1">Cell membrane</location>
        <topology evidence="1">Multi-pass membrane protein</topology>
    </subcellularLocation>
</comment>
<feature type="transmembrane region" description="Helical" evidence="8">
    <location>
        <begin position="283"/>
        <end position="302"/>
    </location>
</feature>
<evidence type="ECO:0000256" key="2">
    <source>
        <dbReference type="ARBA" id="ARBA00022448"/>
    </source>
</evidence>
<feature type="transmembrane region" description="Helical" evidence="8">
    <location>
        <begin position="256"/>
        <end position="276"/>
    </location>
</feature>
<evidence type="ECO:0000256" key="3">
    <source>
        <dbReference type="ARBA" id="ARBA00022475"/>
    </source>
</evidence>
<dbReference type="Pfam" id="PF02653">
    <property type="entry name" value="BPD_transp_2"/>
    <property type="match status" value="1"/>
</dbReference>
<keyword evidence="5 8" id="KW-0812">Transmembrane</keyword>
<evidence type="ECO:0000313" key="10">
    <source>
        <dbReference type="Proteomes" id="UP000585272"/>
    </source>
</evidence>
<evidence type="ECO:0000256" key="4">
    <source>
        <dbReference type="ARBA" id="ARBA00022519"/>
    </source>
</evidence>
<feature type="transmembrane region" description="Helical" evidence="8">
    <location>
        <begin position="65"/>
        <end position="87"/>
    </location>
</feature>
<accession>A0A840II53</accession>
<dbReference type="PANTHER" id="PTHR32196:SF21">
    <property type="entry name" value="ABC TRANSPORTER PERMEASE PROTEIN YPHD-RELATED"/>
    <property type="match status" value="1"/>
</dbReference>